<dbReference type="Proteomes" id="UP000521943">
    <property type="component" value="Unassembled WGS sequence"/>
</dbReference>
<evidence type="ECO:0000313" key="4">
    <source>
        <dbReference type="EMBL" id="KAF6752118.1"/>
    </source>
</evidence>
<accession>A0A8H6M1L6</accession>
<proteinExistence type="predicted"/>
<keyword evidence="1" id="KW-0238">DNA-binding</keyword>
<evidence type="ECO:0000313" key="5">
    <source>
        <dbReference type="Proteomes" id="UP000521943"/>
    </source>
</evidence>
<dbReference type="OrthoDB" id="3266428at2759"/>
<dbReference type="PANTHER" id="PTHR34605:SF3">
    <property type="entry name" value="P CELL-TYPE AGGLUTINATION PROTEIN MAP4-LIKE-RELATED"/>
    <property type="match status" value="1"/>
</dbReference>
<dbReference type="EMBL" id="JACGCI010000046">
    <property type="protein sequence ID" value="KAF6752118.1"/>
    <property type="molecule type" value="Genomic_DNA"/>
</dbReference>
<name>A0A8H6M1L6_9AGAR</name>
<organism evidence="4 5">
    <name type="scientific">Ephemerocybe angulata</name>
    <dbReference type="NCBI Taxonomy" id="980116"/>
    <lineage>
        <taxon>Eukaryota</taxon>
        <taxon>Fungi</taxon>
        <taxon>Dikarya</taxon>
        <taxon>Basidiomycota</taxon>
        <taxon>Agaricomycotina</taxon>
        <taxon>Agaricomycetes</taxon>
        <taxon>Agaricomycetidae</taxon>
        <taxon>Agaricales</taxon>
        <taxon>Agaricineae</taxon>
        <taxon>Psathyrellaceae</taxon>
        <taxon>Ephemerocybe</taxon>
    </lineage>
</organism>
<comment type="caution">
    <text evidence="4">The sequence shown here is derived from an EMBL/GenBank/DDBJ whole genome shotgun (WGS) entry which is preliminary data.</text>
</comment>
<feature type="region of interest" description="Disordered" evidence="3">
    <location>
        <begin position="28"/>
        <end position="75"/>
    </location>
</feature>
<gene>
    <name evidence="4" type="ORF">DFP72DRAFT_1070808</name>
</gene>
<dbReference type="InterPro" id="IPR011010">
    <property type="entry name" value="DNA_brk_join_enz"/>
</dbReference>
<evidence type="ECO:0000256" key="2">
    <source>
        <dbReference type="ARBA" id="ARBA00023172"/>
    </source>
</evidence>
<sequence>MASSQSKSSHLKDFWNLVDSQLNIRSPAITSSLSPSSSSKVPTNTPSTTPQPQRKNNTKRTKLNDRFTPSVLRPNDGRARDRFSTWLTPFAIRRKQKMREQGIAPEDANKMFSVMIHSLEDTTRDSYASALLRFTQFCDKRNIPEDDRMPASEDLLTLFTTSCAGNVSQSTITTWLAGLKFWHTIHGAKWHGEDSGLLARARIGVRKLAPISSRRAKRPPVTIEHMETLYDNLDHNNPKDIATWAVASIAFWSCCRLGELILANLFNPDHHVTRGAELKFSYTRSSPGTPPTEYATLFIPWSKTTERTGATISITARKGDRLCPVAALKRHVSLNFDVPDSAPFFAYNDNNVQGWSPLKRDAKGGFMERCNQIWVAEGLPEMPGHSFRIGGATHLLLLGHHPDMVATQGRWKSRAFLEYWREIDSILPLFLSTHNPNVTHDSIRDSIKSYAKVVKHTPKKR</sequence>
<feature type="compositionally biased region" description="Low complexity" evidence="3">
    <location>
        <begin position="28"/>
        <end position="53"/>
    </location>
</feature>
<keyword evidence="2" id="KW-0233">DNA recombination</keyword>
<dbReference type="InterPro" id="IPR010998">
    <property type="entry name" value="Integrase_recombinase_N"/>
</dbReference>
<reference evidence="4 5" key="1">
    <citation type="submission" date="2020-07" db="EMBL/GenBank/DDBJ databases">
        <title>Comparative genomics of pyrophilous fungi reveals a link between fire events and developmental genes.</title>
        <authorList>
            <consortium name="DOE Joint Genome Institute"/>
            <person name="Steindorff A.S."/>
            <person name="Carver A."/>
            <person name="Calhoun S."/>
            <person name="Stillman K."/>
            <person name="Liu H."/>
            <person name="Lipzen A."/>
            <person name="Pangilinan J."/>
            <person name="Labutti K."/>
            <person name="Bruns T.D."/>
            <person name="Grigoriev I.V."/>
        </authorList>
    </citation>
    <scope>NUCLEOTIDE SEQUENCE [LARGE SCALE GENOMIC DNA]</scope>
    <source>
        <strain evidence="4 5">CBS 144469</strain>
    </source>
</reference>
<dbReference type="GO" id="GO:0006310">
    <property type="term" value="P:DNA recombination"/>
    <property type="evidence" value="ECO:0007669"/>
    <property type="project" value="UniProtKB-KW"/>
</dbReference>
<evidence type="ECO:0000256" key="3">
    <source>
        <dbReference type="SAM" id="MobiDB-lite"/>
    </source>
</evidence>
<protein>
    <submittedName>
        <fullName evidence="4">DNA breaking-rejoining enzyme</fullName>
    </submittedName>
</protein>
<dbReference type="SUPFAM" id="SSF47823">
    <property type="entry name" value="lambda integrase-like, N-terminal domain"/>
    <property type="match status" value="1"/>
</dbReference>
<evidence type="ECO:0000256" key="1">
    <source>
        <dbReference type="ARBA" id="ARBA00023125"/>
    </source>
</evidence>
<dbReference type="InterPro" id="IPR052925">
    <property type="entry name" value="Phage_Integrase-like_Recomb"/>
</dbReference>
<dbReference type="Gene3D" id="1.10.150.130">
    <property type="match status" value="1"/>
</dbReference>
<dbReference type="GO" id="GO:0015074">
    <property type="term" value="P:DNA integration"/>
    <property type="evidence" value="ECO:0007669"/>
    <property type="project" value="InterPro"/>
</dbReference>
<dbReference type="GO" id="GO:0003677">
    <property type="term" value="F:DNA binding"/>
    <property type="evidence" value="ECO:0007669"/>
    <property type="project" value="UniProtKB-KW"/>
</dbReference>
<dbReference type="Gene3D" id="1.10.443.10">
    <property type="entry name" value="Intergrase catalytic core"/>
    <property type="match status" value="1"/>
</dbReference>
<keyword evidence="5" id="KW-1185">Reference proteome</keyword>
<dbReference type="PANTHER" id="PTHR34605">
    <property type="entry name" value="PHAGE_INTEGRASE DOMAIN-CONTAINING PROTEIN"/>
    <property type="match status" value="1"/>
</dbReference>
<dbReference type="SUPFAM" id="SSF56349">
    <property type="entry name" value="DNA breaking-rejoining enzymes"/>
    <property type="match status" value="1"/>
</dbReference>
<dbReference type="InterPro" id="IPR013762">
    <property type="entry name" value="Integrase-like_cat_sf"/>
</dbReference>
<dbReference type="AlphaFoldDB" id="A0A8H6M1L6"/>